<accession>A0A0S1SUJ8</accession>
<comment type="subunit">
    <text evidence="6">Homodimer.</text>
</comment>
<keyword evidence="6" id="KW-0460">Magnesium</keyword>
<comment type="catalytic activity">
    <reaction evidence="6">
        <text>orotidine 5'-phosphate + diphosphate = orotate + 5-phospho-alpha-D-ribose 1-diphosphate</text>
        <dbReference type="Rhea" id="RHEA:10380"/>
        <dbReference type="ChEBI" id="CHEBI:30839"/>
        <dbReference type="ChEBI" id="CHEBI:33019"/>
        <dbReference type="ChEBI" id="CHEBI:57538"/>
        <dbReference type="ChEBI" id="CHEBI:58017"/>
        <dbReference type="EC" id="2.4.2.10"/>
    </reaction>
</comment>
<organism evidence="8 9">
    <name type="scientific">Candidatus Peribacter riflensis</name>
    <dbReference type="NCBI Taxonomy" id="1735162"/>
    <lineage>
        <taxon>Bacteria</taxon>
        <taxon>Candidatus Peregrinibacteriota</taxon>
        <taxon>Candidatus Peribacteria</taxon>
        <taxon>Candidatus Peribacterales</taxon>
        <taxon>Candidatus Peribacteraceae</taxon>
        <taxon>Candidatus Peribacter</taxon>
    </lineage>
</organism>
<evidence type="ECO:0000256" key="2">
    <source>
        <dbReference type="ARBA" id="ARBA00011971"/>
    </source>
</evidence>
<dbReference type="InterPro" id="IPR029057">
    <property type="entry name" value="PRTase-like"/>
</dbReference>
<dbReference type="PATRIC" id="fig|1735161.3.peg.206"/>
<comment type="similarity">
    <text evidence="6">Belongs to the purine/pyrimidine phosphoribosyltransferase family. PyrE subfamily.</text>
</comment>
<dbReference type="AlphaFoldDB" id="A0A0S1SUJ8"/>
<dbReference type="CDD" id="cd06223">
    <property type="entry name" value="PRTases_typeI"/>
    <property type="match status" value="1"/>
</dbReference>
<proteinExistence type="inferred from homology"/>
<dbReference type="PANTHER" id="PTHR19278:SF9">
    <property type="entry name" value="URIDINE 5'-MONOPHOSPHATE SYNTHASE"/>
    <property type="match status" value="1"/>
</dbReference>
<feature type="binding site" evidence="6">
    <location>
        <position position="102"/>
    </location>
    <ligand>
        <name>5-phospho-alpha-D-ribose 1-diphosphate</name>
        <dbReference type="ChEBI" id="CHEBI:58017"/>
        <note>ligand shared between dimeric partners</note>
    </ligand>
</feature>
<gene>
    <name evidence="6" type="primary">pyrE</name>
    <name evidence="8" type="ORF">PeribacterD1_0205</name>
</gene>
<comment type="caution">
    <text evidence="6">Lacks conserved residue(s) required for the propagation of feature annotation.</text>
</comment>
<dbReference type="GO" id="GO:0044205">
    <property type="term" value="P:'de novo' UMP biosynthetic process"/>
    <property type="evidence" value="ECO:0007669"/>
    <property type="project" value="UniProtKB-UniRule"/>
</dbReference>
<keyword evidence="3 6" id="KW-0328">Glycosyltransferase</keyword>
<evidence type="ECO:0000259" key="7">
    <source>
        <dbReference type="Pfam" id="PF00156"/>
    </source>
</evidence>
<comment type="cofactor">
    <cofactor evidence="6">
        <name>Mg(2+)</name>
        <dbReference type="ChEBI" id="CHEBI:18420"/>
    </cofactor>
</comment>
<feature type="binding site" evidence="6">
    <location>
        <position position="100"/>
    </location>
    <ligand>
        <name>5-phospho-alpha-D-ribose 1-diphosphate</name>
        <dbReference type="ChEBI" id="CHEBI:58017"/>
        <note>ligand shared between dimeric partners</note>
    </ligand>
</feature>
<dbReference type="STRING" id="1735162.PeribacterB2_0205"/>
<dbReference type="NCBIfam" id="TIGR00336">
    <property type="entry name" value="pyrE"/>
    <property type="match status" value="1"/>
</dbReference>
<dbReference type="GO" id="GO:0000287">
    <property type="term" value="F:magnesium ion binding"/>
    <property type="evidence" value="ECO:0007669"/>
    <property type="project" value="UniProtKB-UniRule"/>
</dbReference>
<accession>A0A0S1SMW6</accession>
<evidence type="ECO:0000256" key="4">
    <source>
        <dbReference type="ARBA" id="ARBA00022679"/>
    </source>
</evidence>
<dbReference type="KEGG" id="prf:PeribacterA2_0205"/>
<dbReference type="HAMAP" id="MF_01208">
    <property type="entry name" value="PyrE"/>
    <property type="match status" value="1"/>
</dbReference>
<feature type="binding site" description="in other chain" evidence="6">
    <location>
        <begin position="122"/>
        <end position="130"/>
    </location>
    <ligand>
        <name>5-phospho-alpha-D-ribose 1-diphosphate</name>
        <dbReference type="ChEBI" id="CHEBI:58017"/>
        <note>ligand shared between dimeric partners</note>
    </ligand>
</feature>
<dbReference type="UniPathway" id="UPA00070">
    <property type="reaction ID" value="UER00119"/>
</dbReference>
<comment type="pathway">
    <text evidence="1 6">Pyrimidine metabolism; UMP biosynthesis via de novo pathway; UMP from orotate: step 1/2.</text>
</comment>
<dbReference type="Pfam" id="PF00156">
    <property type="entry name" value="Pribosyltran"/>
    <property type="match status" value="1"/>
</dbReference>
<evidence type="ECO:0000256" key="3">
    <source>
        <dbReference type="ARBA" id="ARBA00022676"/>
    </source>
</evidence>
<reference evidence="9" key="1">
    <citation type="submission" date="2015-10" db="EMBL/GenBank/DDBJ databases">
        <title>Analysis of five complete genome sequences for members of the class Peribacteria in the recently recognized Peregrinibacteria bacterial phylum.</title>
        <authorList>
            <person name="Anantharaman K."/>
            <person name="Brown C.T."/>
            <person name="Burstein D."/>
            <person name="Castelle C.J."/>
            <person name="Probst A.J."/>
            <person name="Thomas B.C."/>
            <person name="Williams K.H."/>
            <person name="Banfield J.F."/>
        </authorList>
    </citation>
    <scope>NUCLEOTIDE SEQUENCE [LARGE SCALE GENOMIC DNA]</scope>
</reference>
<comment type="function">
    <text evidence="6">Catalyzes the transfer of a ribosyl phosphate group from 5-phosphoribose 1-diphosphate to orotate, leading to the formation of orotidine monophosphate (OMP).</text>
</comment>
<evidence type="ECO:0000313" key="8">
    <source>
        <dbReference type="EMBL" id="ALM12906.1"/>
    </source>
</evidence>
<evidence type="ECO:0000256" key="6">
    <source>
        <dbReference type="HAMAP-Rule" id="MF_01208"/>
    </source>
</evidence>
<feature type="binding site" evidence="6">
    <location>
        <position position="126"/>
    </location>
    <ligand>
        <name>orotate</name>
        <dbReference type="ChEBI" id="CHEBI:30839"/>
    </ligand>
</feature>
<name>A0A0S1SUJ8_9BACT</name>
<dbReference type="EMBL" id="CP013065">
    <property type="protein sequence ID" value="ALM12906.1"/>
    <property type="molecule type" value="Genomic_DNA"/>
</dbReference>
<dbReference type="InterPro" id="IPR000836">
    <property type="entry name" value="PRTase_dom"/>
</dbReference>
<accession>A0A0S1SH30</accession>
<evidence type="ECO:0000256" key="1">
    <source>
        <dbReference type="ARBA" id="ARBA00004889"/>
    </source>
</evidence>
<evidence type="ECO:0000313" key="9">
    <source>
        <dbReference type="Proteomes" id="UP000069135"/>
    </source>
</evidence>
<accession>A0A0S1SK95</accession>
<dbReference type="GO" id="GO:0004588">
    <property type="term" value="F:orotate phosphoribosyltransferase activity"/>
    <property type="evidence" value="ECO:0007669"/>
    <property type="project" value="UniProtKB-UniRule"/>
</dbReference>
<feature type="domain" description="Phosphoribosyltransferase" evidence="7">
    <location>
        <begin position="58"/>
        <end position="149"/>
    </location>
</feature>
<keyword evidence="5 6" id="KW-0665">Pyrimidine biosynthesis</keyword>
<dbReference type="GO" id="GO:0019856">
    <property type="term" value="P:pyrimidine nucleobase biosynthetic process"/>
    <property type="evidence" value="ECO:0007669"/>
    <property type="project" value="TreeGrafter"/>
</dbReference>
<dbReference type="Proteomes" id="UP000069135">
    <property type="component" value="Chromosome"/>
</dbReference>
<dbReference type="SUPFAM" id="SSF53271">
    <property type="entry name" value="PRTase-like"/>
    <property type="match status" value="1"/>
</dbReference>
<dbReference type="InterPro" id="IPR023031">
    <property type="entry name" value="OPRT"/>
</dbReference>
<protein>
    <recommendedName>
        <fullName evidence="2 6">Orotate phosphoribosyltransferase</fullName>
        <shortName evidence="6">OPRT</shortName>
        <shortName evidence="6">OPRTase</shortName>
        <ecNumber evidence="2 6">2.4.2.10</ecNumber>
    </recommendedName>
</protein>
<evidence type="ECO:0000256" key="5">
    <source>
        <dbReference type="ARBA" id="ARBA00022975"/>
    </source>
</evidence>
<dbReference type="InterPro" id="IPR004467">
    <property type="entry name" value="Or_phspho_trans_dom"/>
</dbReference>
<accession>A0A0S1SPN6</accession>
<dbReference type="EC" id="2.4.2.10" evidence="2 6"/>
<dbReference type="Gene3D" id="3.40.50.2020">
    <property type="match status" value="1"/>
</dbReference>
<reference evidence="8 9" key="2">
    <citation type="journal article" date="2016" name="PeerJ">
        <title>Analysis of five complete genome sequences for members of the class Peribacteria in the recently recognized Peregrinibacteria bacterial phylum.</title>
        <authorList>
            <person name="Anantharaman K."/>
            <person name="Brown C.T."/>
            <person name="Burstein D."/>
            <person name="Castelle C.J."/>
            <person name="Probst A.J."/>
            <person name="Thomas B.C."/>
            <person name="Williams K.H."/>
            <person name="Banfield J.F."/>
        </authorList>
    </citation>
    <scope>NUCLEOTIDE SEQUENCE [LARGE SCALE GENOMIC DNA]</scope>
    <source>
        <strain evidence="8">RIFOXYD1_FULL_PER-ii_59_16</strain>
    </source>
</reference>
<feature type="binding site" evidence="6">
    <location>
        <position position="96"/>
    </location>
    <ligand>
        <name>5-phospho-alpha-D-ribose 1-diphosphate</name>
        <dbReference type="ChEBI" id="CHEBI:58017"/>
        <note>ligand shared between dimeric partners</note>
    </ligand>
</feature>
<sequence>MPHGQRIAELLLNIGAVKLSVDPPFTWVSGIKSPVYCDNRMLYSHPDARKFIVDAFVSRVASLSVPPDCIAGTATAAIGWAALVADRLHLPFIYVRAKAKDHGTKKLIEGDLKPEKHVVLIEDLLSTGGSAVASVEALRNEGKATVSDVVAIFSYELLAGIEKAQIAQVHLHPLSTFSILLDVASEQGRITEEHIETARRFIRDPENWMS</sequence>
<keyword evidence="4 6" id="KW-0808">Transferase</keyword>
<dbReference type="PANTHER" id="PTHR19278">
    <property type="entry name" value="OROTATE PHOSPHORIBOSYLTRANSFERASE"/>
    <property type="match status" value="1"/>
</dbReference>